<dbReference type="InterPro" id="IPR007527">
    <property type="entry name" value="Znf_SWIM"/>
</dbReference>
<comment type="caution">
    <text evidence="3">The sequence shown here is derived from an EMBL/GenBank/DDBJ whole genome shotgun (WGS) entry which is preliminary data.</text>
</comment>
<evidence type="ECO:0000313" key="3">
    <source>
        <dbReference type="EMBL" id="NHN32005.1"/>
    </source>
</evidence>
<sequence length="534" mass="63056">MLKLQIPKNRMNYLIERMQHDFEVPVLERGWEFVHKGRVKDIQLMHGIEIHAQVHGAQIYKVILDLEQFTKSSCSCTKSKSCRHMAAVIFTLYAPYARPEILLQQLKQAILVKGRQQQTRAATGTLKAEKKAERLEAPLASQPPSQWQRFFDQQFYGYSLSQQHSIELFYHATQDSLVPLANAWENSVRRLFELHVLLFVMRKVEQFLVDSKSSYLSLYIESGSKVVAKLCQEQMDLLMPKLDCKRLADHHSAALDQTLSLLGEMALGGSDSPMQWLGVYRSFWWRLAEQPKRLAKEQKRLELLAAKSTPLTRKRDVLLMALAHFQVMERQDSAARTLLEQLSKREARDFFLYLHRFYEAQQWDRMLSWLRWLLPTMQRAQQEELRMFCTYWMEAVSLQPDDSEWVDVMISLLPRTYYFYTSYLMKSERFKSWVDLQIANRVPPIDLYSADLKLVEAKDPSLLLPIYHQAVERCIAEKNRTAYLMAVKYLKKLQAYYKKLDKPDTWDEFIYRLATRYSRLRALQEELRKGKWIP</sequence>
<keyword evidence="1" id="KW-0479">Metal-binding</keyword>
<dbReference type="EMBL" id="JAAOIW010000007">
    <property type="protein sequence ID" value="NHN32005.1"/>
    <property type="molecule type" value="Genomic_DNA"/>
</dbReference>
<protein>
    <recommendedName>
        <fullName evidence="2">SWIM-type domain-containing protein</fullName>
    </recommendedName>
</protein>
<accession>A0ABX0J9D5</accession>
<organism evidence="3 4">
    <name type="scientific">Paenibacillus agricola</name>
    <dbReference type="NCBI Taxonomy" id="2716264"/>
    <lineage>
        <taxon>Bacteria</taxon>
        <taxon>Bacillati</taxon>
        <taxon>Bacillota</taxon>
        <taxon>Bacilli</taxon>
        <taxon>Bacillales</taxon>
        <taxon>Paenibacillaceae</taxon>
        <taxon>Paenibacillus</taxon>
    </lineage>
</organism>
<dbReference type="Pfam" id="PF04434">
    <property type="entry name" value="SWIM"/>
    <property type="match status" value="1"/>
</dbReference>
<reference evidence="3" key="1">
    <citation type="submission" date="2020-03" db="EMBL/GenBank/DDBJ databases">
        <title>Draft sequencing of Paenibacilllus sp. S3N08.</title>
        <authorList>
            <person name="Kim D.-U."/>
        </authorList>
    </citation>
    <scope>NUCLEOTIDE SEQUENCE</scope>
    <source>
        <strain evidence="3">S3N08</strain>
    </source>
</reference>
<dbReference type="Proteomes" id="UP001165962">
    <property type="component" value="Unassembled WGS sequence"/>
</dbReference>
<evidence type="ECO:0000256" key="1">
    <source>
        <dbReference type="PROSITE-ProRule" id="PRU00325"/>
    </source>
</evidence>
<name>A0ABX0J9D5_9BACL</name>
<evidence type="ECO:0000259" key="2">
    <source>
        <dbReference type="PROSITE" id="PS50966"/>
    </source>
</evidence>
<gene>
    <name evidence="3" type="ORF">G9U52_19395</name>
</gene>
<feature type="domain" description="SWIM-type" evidence="2">
    <location>
        <begin position="60"/>
        <end position="93"/>
    </location>
</feature>
<keyword evidence="4" id="KW-1185">Reference proteome</keyword>
<keyword evidence="1" id="KW-0862">Zinc</keyword>
<dbReference type="PROSITE" id="PS50966">
    <property type="entry name" value="ZF_SWIM"/>
    <property type="match status" value="1"/>
</dbReference>
<proteinExistence type="predicted"/>
<keyword evidence="1" id="KW-0863">Zinc-finger</keyword>
<evidence type="ECO:0000313" key="4">
    <source>
        <dbReference type="Proteomes" id="UP001165962"/>
    </source>
</evidence>